<name>A0ABN3NJ31_STRLO</name>
<protein>
    <submittedName>
        <fullName evidence="3">Uncharacterized protein</fullName>
    </submittedName>
</protein>
<dbReference type="Proteomes" id="UP001501777">
    <property type="component" value="Unassembled WGS sequence"/>
</dbReference>
<sequence length="101" mass="10448">MARDPHHPLPAHAEPTNPHSATTASGRSSRPAAQAPPPSGTPSPEPPFLPLHTAVVLLTAAFIGTIMGGLMFLTEHSTPKAVLTGLTVTGACTIALRKMIR</sequence>
<proteinExistence type="predicted"/>
<comment type="caution">
    <text evidence="3">The sequence shown here is derived from an EMBL/GenBank/DDBJ whole genome shotgun (WGS) entry which is preliminary data.</text>
</comment>
<feature type="compositionally biased region" description="Low complexity" evidence="1">
    <location>
        <begin position="24"/>
        <end position="33"/>
    </location>
</feature>
<feature type="compositionally biased region" description="Pro residues" evidence="1">
    <location>
        <begin position="34"/>
        <end position="49"/>
    </location>
</feature>
<feature type="region of interest" description="Disordered" evidence="1">
    <location>
        <begin position="1"/>
        <end position="49"/>
    </location>
</feature>
<keyword evidence="4" id="KW-1185">Reference proteome</keyword>
<reference evidence="3 4" key="1">
    <citation type="journal article" date="2019" name="Int. J. Syst. Evol. Microbiol.">
        <title>The Global Catalogue of Microorganisms (GCM) 10K type strain sequencing project: providing services to taxonomists for standard genome sequencing and annotation.</title>
        <authorList>
            <consortium name="The Broad Institute Genomics Platform"/>
            <consortium name="The Broad Institute Genome Sequencing Center for Infectious Disease"/>
            <person name="Wu L."/>
            <person name="Ma J."/>
        </authorList>
    </citation>
    <scope>NUCLEOTIDE SEQUENCE [LARGE SCALE GENOMIC DNA]</scope>
    <source>
        <strain evidence="3 4">JCM 4395</strain>
    </source>
</reference>
<accession>A0ABN3NJ31</accession>
<evidence type="ECO:0000313" key="3">
    <source>
        <dbReference type="EMBL" id="GAA2523619.1"/>
    </source>
</evidence>
<evidence type="ECO:0000256" key="2">
    <source>
        <dbReference type="SAM" id="Phobius"/>
    </source>
</evidence>
<keyword evidence="2" id="KW-1133">Transmembrane helix</keyword>
<feature type="transmembrane region" description="Helical" evidence="2">
    <location>
        <begin position="51"/>
        <end position="74"/>
    </location>
</feature>
<evidence type="ECO:0000256" key="1">
    <source>
        <dbReference type="SAM" id="MobiDB-lite"/>
    </source>
</evidence>
<keyword evidence="2" id="KW-0472">Membrane</keyword>
<evidence type="ECO:0000313" key="4">
    <source>
        <dbReference type="Proteomes" id="UP001501777"/>
    </source>
</evidence>
<keyword evidence="2" id="KW-0812">Transmembrane</keyword>
<dbReference type="EMBL" id="BAAASG010000036">
    <property type="protein sequence ID" value="GAA2523619.1"/>
    <property type="molecule type" value="Genomic_DNA"/>
</dbReference>
<gene>
    <name evidence="3" type="ORF">GCM10010276_88540</name>
</gene>
<organism evidence="3 4">
    <name type="scientific">Streptomyces longisporus</name>
    <dbReference type="NCBI Taxonomy" id="1948"/>
    <lineage>
        <taxon>Bacteria</taxon>
        <taxon>Bacillati</taxon>
        <taxon>Actinomycetota</taxon>
        <taxon>Actinomycetes</taxon>
        <taxon>Kitasatosporales</taxon>
        <taxon>Streptomycetaceae</taxon>
        <taxon>Streptomyces</taxon>
    </lineage>
</organism>